<accession>B7JYH8</accession>
<dbReference type="InterPro" id="IPR050903">
    <property type="entry name" value="Bact_Chemotaxis_MeTrfase"/>
</dbReference>
<dbReference type="eggNOG" id="COG1352">
    <property type="taxonomic scope" value="Bacteria"/>
</dbReference>
<dbReference type="Proteomes" id="UP000008204">
    <property type="component" value="Chromosome"/>
</dbReference>
<dbReference type="PRINTS" id="PR00996">
    <property type="entry name" value="CHERMTFRASE"/>
</dbReference>
<dbReference type="STRING" id="41431.PCC8801_0766"/>
<dbReference type="InterPro" id="IPR019734">
    <property type="entry name" value="TPR_rpt"/>
</dbReference>
<dbReference type="eggNOG" id="COG0457">
    <property type="taxonomic scope" value="Bacteria"/>
</dbReference>
<dbReference type="PANTHER" id="PTHR24422:SF10">
    <property type="entry name" value="CHEMOTAXIS PROTEIN METHYLTRANSFERASE 2"/>
    <property type="match status" value="1"/>
</dbReference>
<dbReference type="Gene3D" id="3.40.50.150">
    <property type="entry name" value="Vaccinia Virus protein VP39"/>
    <property type="match status" value="1"/>
</dbReference>
<keyword evidence="4 7" id="KW-0808">Transferase</keyword>
<evidence type="ECO:0000256" key="4">
    <source>
        <dbReference type="ARBA" id="ARBA00022679"/>
    </source>
</evidence>
<proteinExistence type="predicted"/>
<evidence type="ECO:0000313" key="7">
    <source>
        <dbReference type="EMBL" id="ACK64848.1"/>
    </source>
</evidence>
<protein>
    <recommendedName>
        <fullName evidence="2">protein-glutamate O-methyltransferase</fullName>
        <ecNumber evidence="2">2.1.1.80</ecNumber>
    </recommendedName>
</protein>
<evidence type="ECO:0000256" key="2">
    <source>
        <dbReference type="ARBA" id="ARBA00012534"/>
    </source>
</evidence>
<dbReference type="GO" id="GO:0032259">
    <property type="term" value="P:methylation"/>
    <property type="evidence" value="ECO:0007669"/>
    <property type="project" value="UniProtKB-KW"/>
</dbReference>
<dbReference type="Pfam" id="PF14559">
    <property type="entry name" value="TPR_19"/>
    <property type="match status" value="1"/>
</dbReference>
<dbReference type="SMART" id="SM00028">
    <property type="entry name" value="TPR"/>
    <property type="match status" value="3"/>
</dbReference>
<name>B7JYH8_RIPO1</name>
<feature type="domain" description="CheR-type methyltransferase" evidence="6">
    <location>
        <begin position="1"/>
        <end position="271"/>
    </location>
</feature>
<dbReference type="Pfam" id="PF13181">
    <property type="entry name" value="TPR_8"/>
    <property type="match status" value="1"/>
</dbReference>
<evidence type="ECO:0000313" key="8">
    <source>
        <dbReference type="Proteomes" id="UP000008204"/>
    </source>
</evidence>
<dbReference type="EMBL" id="CP001287">
    <property type="protein sequence ID" value="ACK64848.1"/>
    <property type="molecule type" value="Genomic_DNA"/>
</dbReference>
<dbReference type="InterPro" id="IPR000780">
    <property type="entry name" value="CheR_MeTrfase"/>
</dbReference>
<evidence type="ECO:0000256" key="3">
    <source>
        <dbReference type="ARBA" id="ARBA00022603"/>
    </source>
</evidence>
<dbReference type="GO" id="GO:0008983">
    <property type="term" value="F:protein-glutamate O-methyltransferase activity"/>
    <property type="evidence" value="ECO:0007669"/>
    <property type="project" value="UniProtKB-EC"/>
</dbReference>
<dbReference type="InterPro" id="IPR011990">
    <property type="entry name" value="TPR-like_helical_dom_sf"/>
</dbReference>
<gene>
    <name evidence="7" type="ordered locus">PCC8801_0766</name>
</gene>
<comment type="catalytic activity">
    <reaction evidence="1">
        <text>L-glutamyl-[protein] + S-adenosyl-L-methionine = [protein]-L-glutamate 5-O-methyl ester + S-adenosyl-L-homocysteine</text>
        <dbReference type="Rhea" id="RHEA:24452"/>
        <dbReference type="Rhea" id="RHEA-COMP:10208"/>
        <dbReference type="Rhea" id="RHEA-COMP:10311"/>
        <dbReference type="ChEBI" id="CHEBI:29973"/>
        <dbReference type="ChEBI" id="CHEBI:57856"/>
        <dbReference type="ChEBI" id="CHEBI:59789"/>
        <dbReference type="ChEBI" id="CHEBI:82795"/>
        <dbReference type="EC" id="2.1.1.80"/>
    </reaction>
</comment>
<dbReference type="Pfam" id="PF01739">
    <property type="entry name" value="CheR"/>
    <property type="match status" value="1"/>
</dbReference>
<dbReference type="AlphaFoldDB" id="B7JYH8"/>
<dbReference type="SUPFAM" id="SSF53335">
    <property type="entry name" value="S-adenosyl-L-methionine-dependent methyltransferases"/>
    <property type="match status" value="1"/>
</dbReference>
<keyword evidence="3 7" id="KW-0489">Methyltransferase</keyword>
<dbReference type="SUPFAM" id="SSF48452">
    <property type="entry name" value="TPR-like"/>
    <property type="match status" value="1"/>
</dbReference>
<reference evidence="8" key="1">
    <citation type="journal article" date="2011" name="MBio">
        <title>Novel metabolic attributes of the genus Cyanothece, comprising a group of unicellular nitrogen-fixing Cyanobacteria.</title>
        <authorList>
            <person name="Bandyopadhyay A."/>
            <person name="Elvitigala T."/>
            <person name="Welsh E."/>
            <person name="Stockel J."/>
            <person name="Liberton M."/>
            <person name="Min H."/>
            <person name="Sherman L.A."/>
            <person name="Pakrasi H.B."/>
        </authorList>
    </citation>
    <scope>NUCLEOTIDE SEQUENCE [LARGE SCALE GENOMIC DNA]</scope>
    <source>
        <strain evidence="8">PCC 8801</strain>
    </source>
</reference>
<keyword evidence="8" id="KW-1185">Reference proteome</keyword>
<evidence type="ECO:0000256" key="5">
    <source>
        <dbReference type="ARBA" id="ARBA00022691"/>
    </source>
</evidence>
<dbReference type="InterPro" id="IPR036804">
    <property type="entry name" value="CheR_N_sf"/>
</dbReference>
<evidence type="ECO:0000259" key="6">
    <source>
        <dbReference type="PROSITE" id="PS50123"/>
    </source>
</evidence>
<dbReference type="PANTHER" id="PTHR24422">
    <property type="entry name" value="CHEMOTAXIS PROTEIN METHYLTRANSFERASE"/>
    <property type="match status" value="1"/>
</dbReference>
<dbReference type="SMART" id="SM00138">
    <property type="entry name" value="MeTrc"/>
    <property type="match status" value="1"/>
</dbReference>
<dbReference type="RefSeq" id="WP_012594124.1">
    <property type="nucleotide sequence ID" value="NC_011726.1"/>
</dbReference>
<dbReference type="OrthoDB" id="9799157at2"/>
<evidence type="ECO:0000256" key="1">
    <source>
        <dbReference type="ARBA" id="ARBA00001541"/>
    </source>
</evidence>
<dbReference type="KEGG" id="cyp:PCC8801_0766"/>
<dbReference type="Gene3D" id="1.10.155.10">
    <property type="entry name" value="Chemotaxis receptor methyltransferase CheR, N-terminal domain"/>
    <property type="match status" value="1"/>
</dbReference>
<organism evidence="7 8">
    <name type="scientific">Rippkaea orientalis (strain PCC 8801 / RF-1)</name>
    <name type="common">Cyanothece sp. (strain PCC 8801)</name>
    <dbReference type="NCBI Taxonomy" id="41431"/>
    <lineage>
        <taxon>Bacteria</taxon>
        <taxon>Bacillati</taxon>
        <taxon>Cyanobacteriota</taxon>
        <taxon>Cyanophyceae</taxon>
        <taxon>Oscillatoriophycideae</taxon>
        <taxon>Chroococcales</taxon>
        <taxon>Aphanothecaceae</taxon>
        <taxon>Rippkaea</taxon>
        <taxon>Rippkaea orientalis</taxon>
    </lineage>
</organism>
<dbReference type="PROSITE" id="PS50123">
    <property type="entry name" value="CHER"/>
    <property type="match status" value="1"/>
</dbReference>
<dbReference type="InterPro" id="IPR022642">
    <property type="entry name" value="CheR_C"/>
</dbReference>
<dbReference type="InterPro" id="IPR029063">
    <property type="entry name" value="SAM-dependent_MTases_sf"/>
</dbReference>
<dbReference type="HOGENOM" id="CLU_025854_4_1_3"/>
<sequence>MAKKLGFTSQLREAFLGLISQKTGLEIRKQNQDVLQENILARTQTLKLHTVEDYYHLLTSETVQSQKEWKQLITLLTNNESYFFRDLGQFKLLRNTILPELIERNQRTKILRICSAGCSTGPEPYSLAILLKELIPNWQQWNLFILGVDLSQDALEIAKTACYSSWSFRKVDYSIQDKYFNKIGEQYYLNDEIKKMLTFKQCNLVQDPFWESSYGLSNMDLIICRNVFIYFSQPTIAKILDKFYYCLQPLGYLMTGHAEITSNNDTIKKFQSKLFPESVIYQKVKNKVGSELSINSSSEVEKITQNKCQVEKLQNQLNNSLLNSANKDSKKIAIYTKQDGEKNKFSYKILTTTKENISQAIEEVNEIDLLEEVKQLIEQKNYSFSIKKLHKILEKYPNSFAANYLMAEIYANLGKYEEAIDYCHQATTIDSLAVTPHHLLVQIAEERGELEEAKRLLRKIIYLEPYSVAAYLNLANIYQQTNHQEKAQKTRKNALKVLQKLSPDTTIPELGNKTVQDCIIEITNLTN</sequence>
<dbReference type="EC" id="2.1.1.80" evidence="2"/>
<dbReference type="SUPFAM" id="SSF47757">
    <property type="entry name" value="Chemotaxis receptor methyltransferase CheR, N-terminal domain"/>
    <property type="match status" value="1"/>
</dbReference>
<keyword evidence="5" id="KW-0949">S-adenosyl-L-methionine</keyword>
<dbReference type="Gene3D" id="1.25.40.10">
    <property type="entry name" value="Tetratricopeptide repeat domain"/>
    <property type="match status" value="1"/>
</dbReference>